<name>A0A518BC62_9BACT</name>
<dbReference type="KEGG" id="knv:Pan216_54620"/>
<dbReference type="RefSeq" id="WP_145262865.1">
    <property type="nucleotide sequence ID" value="NZ_CP036279.1"/>
</dbReference>
<dbReference type="Gene3D" id="2.60.120.560">
    <property type="entry name" value="Exo-inulinase, domain 1"/>
    <property type="match status" value="1"/>
</dbReference>
<protein>
    <recommendedName>
        <fullName evidence="2">3-keto-alpha-glucoside-1,2-lyase/3-keto-2-hydroxy-glucal hydratase domain-containing protein</fullName>
    </recommendedName>
</protein>
<evidence type="ECO:0000256" key="1">
    <source>
        <dbReference type="SAM" id="SignalP"/>
    </source>
</evidence>
<evidence type="ECO:0000313" key="3">
    <source>
        <dbReference type="EMBL" id="QDU64572.1"/>
    </source>
</evidence>
<dbReference type="OrthoDB" id="176168at2"/>
<keyword evidence="4" id="KW-1185">Reference proteome</keyword>
<sequence precursor="true">MRRSTGLLLCLGVVGAAGAWLHAADQLPPYESGIIWPEPTMVEPGSATKAPSDAIVLFDGKDLSKWKDGEKWRVEDGIAYADKGYIRTKQPFGDCQLHLEFATPEEAKGKEQQRGNSGVFLMGKYEVQILDSYDNPTYFDGQAGAIYKQRPPMVNASRKPGEWQEYDIIFTAPRFAKDGKLSKPAYVTVLHNGVVIQNHTELEGETDYRVPPHYKKHADKLPISLQYHGQPVKFRNIWIREINEPVGKKAEKKTASTTSS</sequence>
<dbReference type="AlphaFoldDB" id="A0A518BC62"/>
<proteinExistence type="predicted"/>
<reference evidence="3 4" key="1">
    <citation type="submission" date="2019-02" db="EMBL/GenBank/DDBJ databases">
        <title>Deep-cultivation of Planctomycetes and their phenomic and genomic characterization uncovers novel biology.</title>
        <authorList>
            <person name="Wiegand S."/>
            <person name="Jogler M."/>
            <person name="Boedeker C."/>
            <person name="Pinto D."/>
            <person name="Vollmers J."/>
            <person name="Rivas-Marin E."/>
            <person name="Kohn T."/>
            <person name="Peeters S.H."/>
            <person name="Heuer A."/>
            <person name="Rast P."/>
            <person name="Oberbeckmann S."/>
            <person name="Bunk B."/>
            <person name="Jeske O."/>
            <person name="Meyerdierks A."/>
            <person name="Storesund J.E."/>
            <person name="Kallscheuer N."/>
            <person name="Luecker S."/>
            <person name="Lage O.M."/>
            <person name="Pohl T."/>
            <person name="Merkel B.J."/>
            <person name="Hornburger P."/>
            <person name="Mueller R.-W."/>
            <person name="Bruemmer F."/>
            <person name="Labrenz M."/>
            <person name="Spormann A.M."/>
            <person name="Op den Camp H."/>
            <person name="Overmann J."/>
            <person name="Amann R."/>
            <person name="Jetten M.S.M."/>
            <person name="Mascher T."/>
            <person name="Medema M.H."/>
            <person name="Devos D.P."/>
            <person name="Kaster A.-K."/>
            <person name="Ovreas L."/>
            <person name="Rohde M."/>
            <person name="Galperin M.Y."/>
            <person name="Jogler C."/>
        </authorList>
    </citation>
    <scope>NUCLEOTIDE SEQUENCE [LARGE SCALE GENOMIC DNA]</scope>
    <source>
        <strain evidence="3 4">Pan216</strain>
    </source>
</reference>
<gene>
    <name evidence="3" type="ORF">Pan216_54620</name>
</gene>
<keyword evidence="1" id="KW-0732">Signal</keyword>
<dbReference type="InterPro" id="IPR010496">
    <property type="entry name" value="AL/BT2_dom"/>
</dbReference>
<dbReference type="Proteomes" id="UP000317093">
    <property type="component" value="Chromosome"/>
</dbReference>
<dbReference type="PANTHER" id="PTHR33546:SF1">
    <property type="entry name" value="LARGE, MULTIFUNCTIONAL SECRETED PROTEIN"/>
    <property type="match status" value="1"/>
</dbReference>
<feature type="chain" id="PRO_5022024589" description="3-keto-alpha-glucoside-1,2-lyase/3-keto-2-hydroxy-glucal hydratase domain-containing protein" evidence="1">
    <location>
        <begin position="20"/>
        <end position="260"/>
    </location>
</feature>
<evidence type="ECO:0000259" key="2">
    <source>
        <dbReference type="Pfam" id="PF06439"/>
    </source>
</evidence>
<feature type="domain" description="3-keto-alpha-glucoside-1,2-lyase/3-keto-2-hydroxy-glucal hydratase" evidence="2">
    <location>
        <begin position="54"/>
        <end position="240"/>
    </location>
</feature>
<feature type="signal peptide" evidence="1">
    <location>
        <begin position="1"/>
        <end position="19"/>
    </location>
</feature>
<evidence type="ECO:0000313" key="4">
    <source>
        <dbReference type="Proteomes" id="UP000317093"/>
    </source>
</evidence>
<organism evidence="3 4">
    <name type="scientific">Kolteria novifilia</name>
    <dbReference type="NCBI Taxonomy" id="2527975"/>
    <lineage>
        <taxon>Bacteria</taxon>
        <taxon>Pseudomonadati</taxon>
        <taxon>Planctomycetota</taxon>
        <taxon>Planctomycetia</taxon>
        <taxon>Kolteriales</taxon>
        <taxon>Kolteriaceae</taxon>
        <taxon>Kolteria</taxon>
    </lineage>
</organism>
<dbReference type="PANTHER" id="PTHR33546">
    <property type="entry name" value="LARGE, MULTIFUNCTIONAL SECRETED PROTEIN-RELATED"/>
    <property type="match status" value="1"/>
</dbReference>
<dbReference type="EMBL" id="CP036279">
    <property type="protein sequence ID" value="QDU64572.1"/>
    <property type="molecule type" value="Genomic_DNA"/>
</dbReference>
<accession>A0A518BC62</accession>
<dbReference type="GO" id="GO:0016787">
    <property type="term" value="F:hydrolase activity"/>
    <property type="evidence" value="ECO:0007669"/>
    <property type="project" value="InterPro"/>
</dbReference>
<dbReference type="Pfam" id="PF06439">
    <property type="entry name" value="3keto-disac_hyd"/>
    <property type="match status" value="1"/>
</dbReference>